<accession>A0AAQ4CRP9</accession>
<dbReference type="RefSeq" id="WP_229572343.1">
    <property type="nucleotide sequence ID" value="NZ_AP025226.1"/>
</dbReference>
<evidence type="ECO:0000313" key="2">
    <source>
        <dbReference type="Proteomes" id="UP001319921"/>
    </source>
</evidence>
<sequence length="91" mass="10608">MSRQSKIYKYDLIIDDVSCEKCVNRINSLLIKSFNIIDIAVDLQYYESKKAHYIILSKSKIDINKLNQVIINASNGIPHNYRIVNFKESEL</sequence>
<dbReference type="Proteomes" id="UP001319921">
    <property type="component" value="Chromosome"/>
</dbReference>
<protein>
    <recommendedName>
        <fullName evidence="3">HMA domain-containing protein</fullName>
    </recommendedName>
</protein>
<name>A0AAQ4CRP9_9CREN</name>
<evidence type="ECO:0008006" key="3">
    <source>
        <dbReference type="Google" id="ProtNLM"/>
    </source>
</evidence>
<dbReference type="SUPFAM" id="SSF55008">
    <property type="entry name" value="HMA, heavy metal-associated domain"/>
    <property type="match status" value="1"/>
</dbReference>
<gene>
    <name evidence="1" type="ORF">SACC_14970</name>
</gene>
<evidence type="ECO:0000313" key="1">
    <source>
        <dbReference type="EMBL" id="BDB98480.1"/>
    </source>
</evidence>
<proteinExistence type="predicted"/>
<dbReference type="KEGG" id="scas:SACC_14970"/>
<keyword evidence="2" id="KW-1185">Reference proteome</keyword>
<dbReference type="EMBL" id="AP025226">
    <property type="protein sequence ID" value="BDB98480.1"/>
    <property type="molecule type" value="Genomic_DNA"/>
</dbReference>
<organism evidence="1 2">
    <name type="scientific">Saccharolobus caldissimus</name>
    <dbReference type="NCBI Taxonomy" id="1702097"/>
    <lineage>
        <taxon>Archaea</taxon>
        <taxon>Thermoproteota</taxon>
        <taxon>Thermoprotei</taxon>
        <taxon>Sulfolobales</taxon>
        <taxon>Sulfolobaceae</taxon>
        <taxon>Saccharolobus</taxon>
    </lineage>
</organism>
<dbReference type="GeneID" id="68866223"/>
<dbReference type="AlphaFoldDB" id="A0AAQ4CRP9"/>
<reference evidence="1 2" key="1">
    <citation type="journal article" date="2022" name="Microbiol. Resour. Announc.">
        <title>Complete Genome Sequence of the Hyperthermophilic and Acidophilic Archaeon Saccharolobus caldissimus Strain HS-3T.</title>
        <authorList>
            <person name="Sakai H.D."/>
            <person name="Kurosawa N."/>
        </authorList>
    </citation>
    <scope>NUCLEOTIDE SEQUENCE [LARGE SCALE GENOMIC DNA]</scope>
    <source>
        <strain evidence="1 2">JCM32116</strain>
    </source>
</reference>
<dbReference type="GO" id="GO:0046872">
    <property type="term" value="F:metal ion binding"/>
    <property type="evidence" value="ECO:0007669"/>
    <property type="project" value="InterPro"/>
</dbReference>
<dbReference type="InterPro" id="IPR036163">
    <property type="entry name" value="HMA_dom_sf"/>
</dbReference>